<dbReference type="EC" id="6.3.3.2" evidence="4"/>
<dbReference type="InterPro" id="IPR024185">
    <property type="entry name" value="FTHF_cligase-like_sf"/>
</dbReference>
<comment type="cofactor">
    <cofactor evidence="4">
        <name>Mg(2+)</name>
        <dbReference type="ChEBI" id="CHEBI:18420"/>
    </cofactor>
</comment>
<keyword evidence="5" id="KW-0436">Ligase</keyword>
<dbReference type="GO" id="GO:0005524">
    <property type="term" value="F:ATP binding"/>
    <property type="evidence" value="ECO:0007669"/>
    <property type="project" value="UniProtKB-KW"/>
</dbReference>
<evidence type="ECO:0000256" key="2">
    <source>
        <dbReference type="ARBA" id="ARBA00022741"/>
    </source>
</evidence>
<keyword evidence="4" id="KW-0479">Metal-binding</keyword>
<sequence>MLGYFNPYSFIQRKILQNLKESYRKNCKASLEKIKASNQTRILDYKLQKQLKILLDSLISLHQKTSKTPLNILFYYPLTSEFNCKKLLNAYRKQKKIQIFTPFMCGISFKIVKYRLPLQKKVFGIYESYNSSFKVNKIHIAIIPTLGIDKNFKRIGFGKGMYDRFFETLKQKPINIFICRATHYNHQIITQPHDIQANFFITPFVSLKLEDKKYDNLDYNKLRFISLSRWRWKLPYFTQTF</sequence>
<keyword evidence="3 4" id="KW-0067">ATP-binding</keyword>
<protein>
    <recommendedName>
        <fullName evidence="4">5-formyltetrahydrofolate cyclo-ligase</fullName>
        <ecNumber evidence="4">6.3.3.2</ecNumber>
    </recommendedName>
</protein>
<dbReference type="PANTHER" id="PTHR23407">
    <property type="entry name" value="ATPASE INHIBITOR/5-FORMYLTETRAHYDROFOLATE CYCLO-LIGASE"/>
    <property type="match status" value="1"/>
</dbReference>
<evidence type="ECO:0000313" key="6">
    <source>
        <dbReference type="Proteomes" id="UP000037997"/>
    </source>
</evidence>
<evidence type="ECO:0000256" key="3">
    <source>
        <dbReference type="ARBA" id="ARBA00022840"/>
    </source>
</evidence>
<gene>
    <name evidence="5" type="ORF">HPU229334_05295</name>
</gene>
<dbReference type="NCBIfam" id="TIGR02727">
    <property type="entry name" value="MTHFS_bact"/>
    <property type="match status" value="1"/>
</dbReference>
<evidence type="ECO:0000256" key="4">
    <source>
        <dbReference type="RuleBase" id="RU361279"/>
    </source>
</evidence>
<reference evidence="5 6" key="1">
    <citation type="submission" date="2014-06" db="EMBL/GenBank/DDBJ databases">
        <title>Helicobacter pullorum isolates in fresh chicken meat - phenotypic and genotypic features.</title>
        <authorList>
            <person name="Borges V."/>
            <person name="Santos A."/>
            <person name="Correia C.B."/>
            <person name="Saraiva M."/>
            <person name="Menard A."/>
            <person name="Vieira L."/>
            <person name="Sampaio D.A."/>
            <person name="Gomes J.P."/>
            <person name="Oleastro M."/>
        </authorList>
    </citation>
    <scope>NUCLEOTIDE SEQUENCE [LARGE SCALE GENOMIC DNA]</scope>
    <source>
        <strain evidence="5 6">229334/12</strain>
    </source>
</reference>
<proteinExistence type="inferred from homology"/>
<dbReference type="Pfam" id="PF01812">
    <property type="entry name" value="5-FTHF_cyc-lig"/>
    <property type="match status" value="1"/>
</dbReference>
<dbReference type="GO" id="GO:0030272">
    <property type="term" value="F:5-formyltetrahydrofolate cyclo-ligase activity"/>
    <property type="evidence" value="ECO:0007669"/>
    <property type="project" value="UniProtKB-EC"/>
</dbReference>
<name>A0A0N1E957_9HELI</name>
<comment type="catalytic activity">
    <reaction evidence="4">
        <text>(6S)-5-formyl-5,6,7,8-tetrahydrofolate + ATP = (6R)-5,10-methenyltetrahydrofolate + ADP + phosphate</text>
        <dbReference type="Rhea" id="RHEA:10488"/>
        <dbReference type="ChEBI" id="CHEBI:30616"/>
        <dbReference type="ChEBI" id="CHEBI:43474"/>
        <dbReference type="ChEBI" id="CHEBI:57455"/>
        <dbReference type="ChEBI" id="CHEBI:57457"/>
        <dbReference type="ChEBI" id="CHEBI:456216"/>
        <dbReference type="EC" id="6.3.3.2"/>
    </reaction>
</comment>
<dbReference type="SUPFAM" id="SSF100950">
    <property type="entry name" value="NagB/RpiA/CoA transferase-like"/>
    <property type="match status" value="1"/>
</dbReference>
<accession>A0A0N1E957</accession>
<dbReference type="InterPro" id="IPR002698">
    <property type="entry name" value="FTHF_cligase"/>
</dbReference>
<dbReference type="GO" id="GO:0035999">
    <property type="term" value="P:tetrahydrofolate interconversion"/>
    <property type="evidence" value="ECO:0007669"/>
    <property type="project" value="TreeGrafter"/>
</dbReference>
<dbReference type="PATRIC" id="fig|35818.11.peg.1044"/>
<dbReference type="STRING" id="35818.HPU229336_00795"/>
<dbReference type="GO" id="GO:0009396">
    <property type="term" value="P:folic acid-containing compound biosynthetic process"/>
    <property type="evidence" value="ECO:0007669"/>
    <property type="project" value="TreeGrafter"/>
</dbReference>
<dbReference type="RefSeq" id="WP_054195106.1">
    <property type="nucleotide sequence ID" value="NZ_JNOC01000029.1"/>
</dbReference>
<keyword evidence="4" id="KW-0460">Magnesium</keyword>
<dbReference type="Proteomes" id="UP000037997">
    <property type="component" value="Unassembled WGS sequence"/>
</dbReference>
<dbReference type="EMBL" id="JNOC01000029">
    <property type="protein sequence ID" value="KPH55946.1"/>
    <property type="molecule type" value="Genomic_DNA"/>
</dbReference>
<dbReference type="Gene3D" id="3.40.50.10420">
    <property type="entry name" value="NagB/RpiA/CoA transferase-like"/>
    <property type="match status" value="1"/>
</dbReference>
<keyword evidence="2 4" id="KW-0547">Nucleotide-binding</keyword>
<comment type="caution">
    <text evidence="5">The sequence shown here is derived from an EMBL/GenBank/DDBJ whole genome shotgun (WGS) entry which is preliminary data.</text>
</comment>
<comment type="similarity">
    <text evidence="1 4">Belongs to the 5-formyltetrahydrofolate cyclo-ligase family.</text>
</comment>
<evidence type="ECO:0000256" key="1">
    <source>
        <dbReference type="ARBA" id="ARBA00010638"/>
    </source>
</evidence>
<dbReference type="InterPro" id="IPR037171">
    <property type="entry name" value="NagB/RpiA_transferase-like"/>
</dbReference>
<dbReference type="AlphaFoldDB" id="A0A0N1E957"/>
<dbReference type="PANTHER" id="PTHR23407:SF1">
    <property type="entry name" value="5-FORMYLTETRAHYDROFOLATE CYCLO-LIGASE"/>
    <property type="match status" value="1"/>
</dbReference>
<organism evidence="5 6">
    <name type="scientific">Helicobacter pullorum</name>
    <dbReference type="NCBI Taxonomy" id="35818"/>
    <lineage>
        <taxon>Bacteria</taxon>
        <taxon>Pseudomonadati</taxon>
        <taxon>Campylobacterota</taxon>
        <taxon>Epsilonproteobacteria</taxon>
        <taxon>Campylobacterales</taxon>
        <taxon>Helicobacteraceae</taxon>
        <taxon>Helicobacter</taxon>
    </lineage>
</organism>
<dbReference type="GO" id="GO:0046872">
    <property type="term" value="F:metal ion binding"/>
    <property type="evidence" value="ECO:0007669"/>
    <property type="project" value="UniProtKB-KW"/>
</dbReference>
<evidence type="ECO:0000313" key="5">
    <source>
        <dbReference type="EMBL" id="KPH55946.1"/>
    </source>
</evidence>